<evidence type="ECO:0000256" key="1">
    <source>
        <dbReference type="SAM" id="MobiDB-lite"/>
    </source>
</evidence>
<name>A0A562TGA9_CHIJA</name>
<evidence type="ECO:0000313" key="2">
    <source>
        <dbReference type="EMBL" id="TWI91960.1"/>
    </source>
</evidence>
<evidence type="ECO:0000313" key="3">
    <source>
        <dbReference type="Proteomes" id="UP000316778"/>
    </source>
</evidence>
<feature type="compositionally biased region" description="Basic and acidic residues" evidence="1">
    <location>
        <begin position="36"/>
        <end position="63"/>
    </location>
</feature>
<accession>A0A562TGA9</accession>
<protein>
    <submittedName>
        <fullName evidence="2">Uncharacterized protein</fullName>
    </submittedName>
</protein>
<feature type="compositionally biased region" description="Basic and acidic residues" evidence="1">
    <location>
        <begin position="1"/>
        <end position="12"/>
    </location>
</feature>
<dbReference type="RefSeq" id="WP_145711114.1">
    <property type="nucleotide sequence ID" value="NZ_BAAAFY010000001.1"/>
</dbReference>
<dbReference type="Proteomes" id="UP000316778">
    <property type="component" value="Unassembled WGS sequence"/>
</dbReference>
<proteinExistence type="predicted"/>
<comment type="caution">
    <text evidence="2">The sequence shown here is derived from an EMBL/GenBank/DDBJ whole genome shotgun (WGS) entry which is preliminary data.</text>
</comment>
<keyword evidence="3" id="KW-1185">Reference proteome</keyword>
<organism evidence="2 3">
    <name type="scientific">Chitinophaga japonensis</name>
    <name type="common">Flexibacter japonensis</name>
    <dbReference type="NCBI Taxonomy" id="104662"/>
    <lineage>
        <taxon>Bacteria</taxon>
        <taxon>Pseudomonadati</taxon>
        <taxon>Bacteroidota</taxon>
        <taxon>Chitinophagia</taxon>
        <taxon>Chitinophagales</taxon>
        <taxon>Chitinophagaceae</taxon>
        <taxon>Chitinophaga</taxon>
    </lineage>
</organism>
<feature type="region of interest" description="Disordered" evidence="1">
    <location>
        <begin position="1"/>
        <end position="63"/>
    </location>
</feature>
<dbReference type="AlphaFoldDB" id="A0A562TGA9"/>
<gene>
    <name evidence="2" type="ORF">LX66_1341</name>
</gene>
<reference evidence="2 3" key="1">
    <citation type="journal article" date="2013" name="Stand. Genomic Sci.">
        <title>Genomic Encyclopedia of Type Strains, Phase I: The one thousand microbial genomes (KMG-I) project.</title>
        <authorList>
            <person name="Kyrpides N.C."/>
            <person name="Woyke T."/>
            <person name="Eisen J.A."/>
            <person name="Garrity G."/>
            <person name="Lilburn T.G."/>
            <person name="Beck B.J."/>
            <person name="Whitman W.B."/>
            <person name="Hugenholtz P."/>
            <person name="Klenk H.P."/>
        </authorList>
    </citation>
    <scope>NUCLEOTIDE SEQUENCE [LARGE SCALE GENOMIC DNA]</scope>
    <source>
        <strain evidence="2 3">DSM 13484</strain>
    </source>
</reference>
<dbReference type="EMBL" id="VLLG01000002">
    <property type="protein sequence ID" value="TWI91960.1"/>
    <property type="molecule type" value="Genomic_DNA"/>
</dbReference>
<sequence>MKPGQDKGDKPKGNPKVPPEIKHPPGKDSNPSQQSPDKREIPDEIPEREIKRTPANPQDRKKS</sequence>